<dbReference type="SMART" id="SM00651">
    <property type="entry name" value="Sm"/>
    <property type="match status" value="1"/>
</dbReference>
<evidence type="ECO:0000256" key="3">
    <source>
        <dbReference type="ARBA" id="ARBA00022664"/>
    </source>
</evidence>
<dbReference type="InterPro" id="IPR040002">
    <property type="entry name" value="Sm-like_LSM3"/>
</dbReference>
<keyword evidence="7 9" id="KW-0539">Nucleus</keyword>
<dbReference type="GeneID" id="31367229"/>
<dbReference type="InterPro" id="IPR034105">
    <property type="entry name" value="Lsm3"/>
</dbReference>
<gene>
    <name evidence="11" type="primary">lsm3</name>
    <name evidence="9" type="synonym">LSM3</name>
    <name evidence="11" type="ORF">PPL_11761</name>
</gene>
<dbReference type="FunCoup" id="D3BUE2">
    <property type="interactions" value="308"/>
</dbReference>
<evidence type="ECO:0000256" key="2">
    <source>
        <dbReference type="ARBA" id="ARBA00006850"/>
    </source>
</evidence>
<name>D3BUE2_HETP5</name>
<keyword evidence="3 9" id="KW-0507">mRNA processing</keyword>
<evidence type="ECO:0000259" key="10">
    <source>
        <dbReference type="PROSITE" id="PS52002"/>
    </source>
</evidence>
<dbReference type="Proteomes" id="UP000001396">
    <property type="component" value="Unassembled WGS sequence"/>
</dbReference>
<evidence type="ECO:0000313" key="11">
    <source>
        <dbReference type="EMBL" id="EFA74730.1"/>
    </source>
</evidence>
<dbReference type="RefSeq" id="XP_020426864.1">
    <property type="nucleotide sequence ID" value="XM_020582510.1"/>
</dbReference>
<sequence>MDQSKKEEGSIEEPLDLIRLSLDERIFVKMRQDRELRGKLHAYDQHLNMILSNVEETIKVVEKDEETDEEIVKNIKRNIDMLFVRGDGVILISPPLRTS</sequence>
<comment type="function">
    <text evidence="9">Binds specifically to the 3'-terminal U-tract of U6 snRNA.</text>
</comment>
<dbReference type="PANTHER" id="PTHR13110">
    <property type="entry name" value="U6 SNRNA-ASSOCIATED SM-LIKE PROTEIN LSM3"/>
    <property type="match status" value="1"/>
</dbReference>
<dbReference type="Pfam" id="PF01423">
    <property type="entry name" value="LSM"/>
    <property type="match status" value="1"/>
</dbReference>
<dbReference type="PROSITE" id="PS52002">
    <property type="entry name" value="SM"/>
    <property type="match status" value="1"/>
</dbReference>
<evidence type="ECO:0000256" key="8">
    <source>
        <dbReference type="ARBA" id="ARBA00023274"/>
    </source>
</evidence>
<dbReference type="STRING" id="670386.D3BUE2"/>
<dbReference type="GO" id="GO:0046540">
    <property type="term" value="C:U4/U6 x U5 tri-snRNP complex"/>
    <property type="evidence" value="ECO:0007669"/>
    <property type="project" value="UniProtKB-UniRule"/>
</dbReference>
<evidence type="ECO:0000256" key="1">
    <source>
        <dbReference type="ARBA" id="ARBA00004123"/>
    </source>
</evidence>
<accession>D3BUE2</accession>
<dbReference type="InterPro" id="IPR047575">
    <property type="entry name" value="Sm"/>
</dbReference>
<keyword evidence="6 9" id="KW-0508">mRNA splicing</keyword>
<keyword evidence="8 9" id="KW-0687">Ribonucleoprotein</keyword>
<evidence type="ECO:0000256" key="6">
    <source>
        <dbReference type="ARBA" id="ARBA00023187"/>
    </source>
</evidence>
<dbReference type="GO" id="GO:0120115">
    <property type="term" value="C:Lsm2-8 complex"/>
    <property type="evidence" value="ECO:0007669"/>
    <property type="project" value="UniProtKB-ARBA"/>
</dbReference>
<dbReference type="InterPro" id="IPR010920">
    <property type="entry name" value="LSM_dom_sf"/>
</dbReference>
<organism evidence="11 12">
    <name type="scientific">Heterostelium pallidum (strain ATCC 26659 / Pp 5 / PN500)</name>
    <name type="common">Cellular slime mold</name>
    <name type="synonym">Polysphondylium pallidum</name>
    <dbReference type="NCBI Taxonomy" id="670386"/>
    <lineage>
        <taxon>Eukaryota</taxon>
        <taxon>Amoebozoa</taxon>
        <taxon>Evosea</taxon>
        <taxon>Eumycetozoa</taxon>
        <taxon>Dictyostelia</taxon>
        <taxon>Acytosteliales</taxon>
        <taxon>Acytosteliaceae</taxon>
        <taxon>Heterostelium</taxon>
    </lineage>
</organism>
<proteinExistence type="inferred from homology"/>
<evidence type="ECO:0000256" key="9">
    <source>
        <dbReference type="RuleBase" id="RU365046"/>
    </source>
</evidence>
<protein>
    <recommendedName>
        <fullName evidence="9">U6 snRNA-associated Sm-like protein LSm3</fullName>
    </recommendedName>
</protein>
<dbReference type="GO" id="GO:0005688">
    <property type="term" value="C:U6 snRNP"/>
    <property type="evidence" value="ECO:0007669"/>
    <property type="project" value="UniProtKB-UniRule"/>
</dbReference>
<evidence type="ECO:0000256" key="4">
    <source>
        <dbReference type="ARBA" id="ARBA00022728"/>
    </source>
</evidence>
<keyword evidence="12" id="KW-1185">Reference proteome</keyword>
<dbReference type="GO" id="GO:0005681">
    <property type="term" value="C:spliceosomal complex"/>
    <property type="evidence" value="ECO:0007669"/>
    <property type="project" value="UniProtKB-KW"/>
</dbReference>
<evidence type="ECO:0000256" key="7">
    <source>
        <dbReference type="ARBA" id="ARBA00023242"/>
    </source>
</evidence>
<dbReference type="EMBL" id="ADBJ01000060">
    <property type="protein sequence ID" value="EFA74730.1"/>
    <property type="molecule type" value="Genomic_DNA"/>
</dbReference>
<dbReference type="OMA" id="FDSHCNI"/>
<dbReference type="AlphaFoldDB" id="D3BUE2"/>
<evidence type="ECO:0000256" key="5">
    <source>
        <dbReference type="ARBA" id="ARBA00022884"/>
    </source>
</evidence>
<reference evidence="11 12" key="1">
    <citation type="journal article" date="2011" name="Genome Res.">
        <title>Phylogeny-wide analysis of social amoeba genomes highlights ancient origins for complex intercellular communication.</title>
        <authorList>
            <person name="Heidel A.J."/>
            <person name="Lawal H.M."/>
            <person name="Felder M."/>
            <person name="Schilde C."/>
            <person name="Helps N.R."/>
            <person name="Tunggal B."/>
            <person name="Rivero F."/>
            <person name="John U."/>
            <person name="Schleicher M."/>
            <person name="Eichinger L."/>
            <person name="Platzer M."/>
            <person name="Noegel A.A."/>
            <person name="Schaap P."/>
            <person name="Gloeckner G."/>
        </authorList>
    </citation>
    <scope>NUCLEOTIDE SEQUENCE [LARGE SCALE GENOMIC DNA]</scope>
    <source>
        <strain evidence="12">ATCC 26659 / Pp 5 / PN500</strain>
    </source>
</reference>
<comment type="caution">
    <text evidence="11">The sequence shown here is derived from an EMBL/GenBank/DDBJ whole genome shotgun (WGS) entry which is preliminary data.</text>
</comment>
<dbReference type="InParanoid" id="D3BUE2"/>
<dbReference type="CDD" id="cd01730">
    <property type="entry name" value="LSm3"/>
    <property type="match status" value="1"/>
</dbReference>
<dbReference type="GO" id="GO:0000398">
    <property type="term" value="P:mRNA splicing, via spliceosome"/>
    <property type="evidence" value="ECO:0007669"/>
    <property type="project" value="UniProtKB-UniRule"/>
</dbReference>
<dbReference type="FunFam" id="2.30.30.100:FF:000007">
    <property type="entry name" value="U6 snRNA-associated Sm-like protein LSm3"/>
    <property type="match status" value="1"/>
</dbReference>
<comment type="subunit">
    <text evidence="9">LSm subunits form a heteromer with a doughnut shape.</text>
</comment>
<keyword evidence="5 9" id="KW-0694">RNA-binding</keyword>
<evidence type="ECO:0000313" key="12">
    <source>
        <dbReference type="Proteomes" id="UP000001396"/>
    </source>
</evidence>
<comment type="subcellular location">
    <subcellularLocation>
        <location evidence="1 9">Nucleus</location>
    </subcellularLocation>
</comment>
<comment type="similarity">
    <text evidence="2 9">Belongs to the snRNP Sm proteins family.</text>
</comment>
<dbReference type="SUPFAM" id="SSF50182">
    <property type="entry name" value="Sm-like ribonucleoproteins"/>
    <property type="match status" value="1"/>
</dbReference>
<keyword evidence="4 9" id="KW-0747">Spliceosome</keyword>
<dbReference type="Gene3D" id="2.30.30.100">
    <property type="match status" value="1"/>
</dbReference>
<feature type="domain" description="Sm" evidence="10">
    <location>
        <begin position="13"/>
        <end position="98"/>
    </location>
</feature>
<dbReference type="GO" id="GO:0003723">
    <property type="term" value="F:RNA binding"/>
    <property type="evidence" value="ECO:0007669"/>
    <property type="project" value="UniProtKB-UniRule"/>
</dbReference>
<dbReference type="InterPro" id="IPR001163">
    <property type="entry name" value="Sm_dom_euk/arc"/>
</dbReference>